<keyword evidence="1" id="KW-0472">Membrane</keyword>
<feature type="transmembrane region" description="Helical" evidence="1">
    <location>
        <begin position="79"/>
        <end position="98"/>
    </location>
</feature>
<dbReference type="AlphaFoldDB" id="A0A545TBL3"/>
<feature type="transmembrane region" description="Helical" evidence="1">
    <location>
        <begin position="251"/>
        <end position="269"/>
    </location>
</feature>
<keyword evidence="3" id="KW-0012">Acyltransferase</keyword>
<dbReference type="Proteomes" id="UP000317839">
    <property type="component" value="Unassembled WGS sequence"/>
</dbReference>
<dbReference type="OrthoDB" id="9767863at2"/>
<feature type="transmembrane region" description="Helical" evidence="1">
    <location>
        <begin position="12"/>
        <end position="31"/>
    </location>
</feature>
<keyword evidence="1" id="KW-1133">Transmembrane helix</keyword>
<dbReference type="PANTHER" id="PTHR23028">
    <property type="entry name" value="ACETYLTRANSFERASE"/>
    <property type="match status" value="1"/>
</dbReference>
<sequence>MKNISELDGWRGISILLVLAAHLLPLGPKFMQLNGTAGAMGMALFFTLSGFLITSFLLKDQSIIKFLIRRFTRIIPLAWLYLFIMFLFVPATPTDIMHNFLFTANLGEYNTNHFNTHFWSLCVEMQFYIGIALVIALFKEKGFIFIPVFCIAITLYRVDNQAYVNTTTLLRLDEILAGGILAMVSHGKLGDKALAFLGQLNPFVMFALFFISSHPESEWANYFRPYFAAMLVGSTMYNKKALVNGFLSWSVLKYVAAISYALYVIHGGLRYTWLGEGADTLEKYLKRPLLFAVIFGLAHISTFYYERKVNDWGRKFSNRFDKKNLTKEIQN</sequence>
<proteinExistence type="predicted"/>
<dbReference type="GO" id="GO:0016747">
    <property type="term" value="F:acyltransferase activity, transferring groups other than amino-acyl groups"/>
    <property type="evidence" value="ECO:0007669"/>
    <property type="project" value="InterPro"/>
</dbReference>
<keyword evidence="3" id="KW-0808">Transferase</keyword>
<keyword evidence="4" id="KW-1185">Reference proteome</keyword>
<feature type="transmembrane region" description="Helical" evidence="1">
    <location>
        <begin position="37"/>
        <end position="58"/>
    </location>
</feature>
<reference evidence="3 4" key="1">
    <citation type="submission" date="2019-06" db="EMBL/GenBank/DDBJ databases">
        <title>Draft genome of Aliikangiella marina GYP-15.</title>
        <authorList>
            <person name="Wang G."/>
        </authorList>
    </citation>
    <scope>NUCLEOTIDE SEQUENCE [LARGE SCALE GENOMIC DNA]</scope>
    <source>
        <strain evidence="3 4">GYP-15</strain>
    </source>
</reference>
<organism evidence="3 4">
    <name type="scientific">Aliikangiella marina</name>
    <dbReference type="NCBI Taxonomy" id="1712262"/>
    <lineage>
        <taxon>Bacteria</taxon>
        <taxon>Pseudomonadati</taxon>
        <taxon>Pseudomonadota</taxon>
        <taxon>Gammaproteobacteria</taxon>
        <taxon>Oceanospirillales</taxon>
        <taxon>Pleioneaceae</taxon>
        <taxon>Aliikangiella</taxon>
    </lineage>
</organism>
<dbReference type="RefSeq" id="WP_142941220.1">
    <property type="nucleotide sequence ID" value="NZ_VIKR01000002.1"/>
</dbReference>
<accession>A0A545TBL3</accession>
<dbReference type="InterPro" id="IPR050879">
    <property type="entry name" value="Acyltransferase_3"/>
</dbReference>
<feature type="transmembrane region" description="Helical" evidence="1">
    <location>
        <begin position="289"/>
        <end position="305"/>
    </location>
</feature>
<comment type="caution">
    <text evidence="3">The sequence shown here is derived from an EMBL/GenBank/DDBJ whole genome shotgun (WGS) entry which is preliminary data.</text>
</comment>
<dbReference type="GO" id="GO:0000271">
    <property type="term" value="P:polysaccharide biosynthetic process"/>
    <property type="evidence" value="ECO:0007669"/>
    <property type="project" value="TreeGrafter"/>
</dbReference>
<keyword evidence="1" id="KW-0812">Transmembrane</keyword>
<feature type="domain" description="Acyltransferase 3" evidence="2">
    <location>
        <begin position="5"/>
        <end position="298"/>
    </location>
</feature>
<dbReference type="InterPro" id="IPR002656">
    <property type="entry name" value="Acyl_transf_3_dom"/>
</dbReference>
<dbReference type="GO" id="GO:0016020">
    <property type="term" value="C:membrane"/>
    <property type="evidence" value="ECO:0007669"/>
    <property type="project" value="TreeGrafter"/>
</dbReference>
<dbReference type="Pfam" id="PF01757">
    <property type="entry name" value="Acyl_transf_3"/>
    <property type="match status" value="1"/>
</dbReference>
<evidence type="ECO:0000313" key="4">
    <source>
        <dbReference type="Proteomes" id="UP000317839"/>
    </source>
</evidence>
<evidence type="ECO:0000313" key="3">
    <source>
        <dbReference type="EMBL" id="TQV74605.1"/>
    </source>
</evidence>
<evidence type="ECO:0000259" key="2">
    <source>
        <dbReference type="Pfam" id="PF01757"/>
    </source>
</evidence>
<evidence type="ECO:0000256" key="1">
    <source>
        <dbReference type="SAM" id="Phobius"/>
    </source>
</evidence>
<gene>
    <name evidence="3" type="ORF">FLL45_06475</name>
</gene>
<dbReference type="EMBL" id="VIKR01000002">
    <property type="protein sequence ID" value="TQV74605.1"/>
    <property type="molecule type" value="Genomic_DNA"/>
</dbReference>
<protein>
    <submittedName>
        <fullName evidence="3">Acyltransferase</fullName>
    </submittedName>
</protein>
<dbReference type="PANTHER" id="PTHR23028:SF53">
    <property type="entry name" value="ACYL_TRANSF_3 DOMAIN-CONTAINING PROTEIN"/>
    <property type="match status" value="1"/>
</dbReference>
<feature type="transmembrane region" description="Helical" evidence="1">
    <location>
        <begin position="118"/>
        <end position="138"/>
    </location>
</feature>
<name>A0A545TBL3_9GAMM</name>